<gene>
    <name evidence="1" type="ORF">BKK47_02870</name>
</gene>
<accession>A0A1V3IIZ9</accession>
<keyword evidence="2" id="KW-1185">Reference proteome</keyword>
<dbReference type="Proteomes" id="UP000189426">
    <property type="component" value="Unassembled WGS sequence"/>
</dbReference>
<organism evidence="1 2">
    <name type="scientific">Rodentibacter mrazii</name>
    <dbReference type="NCBI Taxonomy" id="1908257"/>
    <lineage>
        <taxon>Bacteria</taxon>
        <taxon>Pseudomonadati</taxon>
        <taxon>Pseudomonadota</taxon>
        <taxon>Gammaproteobacteria</taxon>
        <taxon>Pasteurellales</taxon>
        <taxon>Pasteurellaceae</taxon>
        <taxon>Rodentibacter</taxon>
    </lineage>
</organism>
<protein>
    <recommendedName>
        <fullName evidence="3">Capsid protein</fullName>
    </recommendedName>
</protein>
<name>A0A1V3IIZ9_9PAST</name>
<dbReference type="AlphaFoldDB" id="A0A1V3IIZ9"/>
<evidence type="ECO:0000313" key="2">
    <source>
        <dbReference type="Proteomes" id="UP000189426"/>
    </source>
</evidence>
<reference evidence="1 2" key="1">
    <citation type="submission" date="2016-10" db="EMBL/GenBank/DDBJ databases">
        <title>Rodentibacter gen. nov. and new species.</title>
        <authorList>
            <person name="Christensen H."/>
        </authorList>
    </citation>
    <scope>NUCLEOTIDE SEQUENCE [LARGE SCALE GENOMIC DNA]</scope>
    <source>
        <strain evidence="1 2">Ppn418</strain>
    </source>
</reference>
<dbReference type="RefSeq" id="WP_077493422.1">
    <property type="nucleotide sequence ID" value="NZ_MLHG01000016.1"/>
</dbReference>
<evidence type="ECO:0008006" key="3">
    <source>
        <dbReference type="Google" id="ProtNLM"/>
    </source>
</evidence>
<dbReference type="EMBL" id="MLHG01000016">
    <property type="protein sequence ID" value="OOF40866.1"/>
    <property type="molecule type" value="Genomic_DNA"/>
</dbReference>
<comment type="caution">
    <text evidence="1">The sequence shown here is derived from an EMBL/GenBank/DDBJ whole genome shotgun (WGS) entry which is preliminary data.</text>
</comment>
<evidence type="ECO:0000313" key="1">
    <source>
        <dbReference type="EMBL" id="OOF40866.1"/>
    </source>
</evidence>
<sequence>MAKNMRAADLGGATEGLYIPDYATQIVISEMHNCSALSRIVNPKHNIVELGLNCAPVAHYTIMDNIEVGDFTDGAWNGETWEPDNPFRSGEIRLCQSVPLKKKFSREEATLMCHNWETFQDGYETAVGRALRDLTERYGFAVLVASAHPLSRGVRAGALSGNINLGDTENPLVISKGGDIRAMDVLQSMEQTLQENGVTCGGNALKIVASPAFYSRIRGEQSSLGAGCCLPDNPIVTGMVHPMLGMEVYSSLHMPRYRRADGKVVEYVLMVDPENIAAPSRLDYLEWQTVLNDIYLVGNYRFDVAALSNKSIAVAAIVVEG</sequence>
<proteinExistence type="predicted"/>
<dbReference type="STRING" id="1908257.BKK47_02870"/>